<organism evidence="1">
    <name type="scientific">marine sediment metagenome</name>
    <dbReference type="NCBI Taxonomy" id="412755"/>
    <lineage>
        <taxon>unclassified sequences</taxon>
        <taxon>metagenomes</taxon>
        <taxon>ecological metagenomes</taxon>
    </lineage>
</organism>
<gene>
    <name evidence="1" type="ORF">S06H3_09715</name>
</gene>
<dbReference type="EMBL" id="BARV01004341">
    <property type="protein sequence ID" value="GAI17385.1"/>
    <property type="molecule type" value="Genomic_DNA"/>
</dbReference>
<reference evidence="1" key="1">
    <citation type="journal article" date="2014" name="Front. Microbiol.">
        <title>High frequency of phylogenetically diverse reductive dehalogenase-homologous genes in deep subseafloor sedimentary metagenomes.</title>
        <authorList>
            <person name="Kawai M."/>
            <person name="Futagami T."/>
            <person name="Toyoda A."/>
            <person name="Takaki Y."/>
            <person name="Nishi S."/>
            <person name="Hori S."/>
            <person name="Arai W."/>
            <person name="Tsubouchi T."/>
            <person name="Morono Y."/>
            <person name="Uchiyama I."/>
            <person name="Ito T."/>
            <person name="Fujiyama A."/>
            <person name="Inagaki F."/>
            <person name="Takami H."/>
        </authorList>
    </citation>
    <scope>NUCLEOTIDE SEQUENCE</scope>
    <source>
        <strain evidence="1">Expedition CK06-06</strain>
    </source>
</reference>
<protein>
    <submittedName>
        <fullName evidence="1">Uncharacterized protein</fullName>
    </submittedName>
</protein>
<proteinExistence type="predicted"/>
<sequence length="38" mass="4298">TSEKILDLAKIKPILYLGSEDFYATTDKDSLQLIKRGI</sequence>
<accession>X1MRS2</accession>
<feature type="non-terminal residue" evidence="1">
    <location>
        <position position="1"/>
    </location>
</feature>
<evidence type="ECO:0000313" key="1">
    <source>
        <dbReference type="EMBL" id="GAI17385.1"/>
    </source>
</evidence>
<dbReference type="AlphaFoldDB" id="X1MRS2"/>
<name>X1MRS2_9ZZZZ</name>
<comment type="caution">
    <text evidence="1">The sequence shown here is derived from an EMBL/GenBank/DDBJ whole genome shotgun (WGS) entry which is preliminary data.</text>
</comment>